<sequence length="55" mass="6167">MPRGDDWPRDFSPPDDYEISSFELRGAPHKLMMRSIAALQTLPASGDNLGFSLCR</sequence>
<organism evidence="1 3">
    <name type="scientific">Methylocella tundrae</name>
    <dbReference type="NCBI Taxonomy" id="227605"/>
    <lineage>
        <taxon>Bacteria</taxon>
        <taxon>Pseudomonadati</taxon>
        <taxon>Pseudomonadota</taxon>
        <taxon>Alphaproteobacteria</taxon>
        <taxon>Hyphomicrobiales</taxon>
        <taxon>Beijerinckiaceae</taxon>
        <taxon>Methylocella</taxon>
    </lineage>
</organism>
<keyword evidence="4" id="KW-1185">Reference proteome</keyword>
<accession>A0A4U8Z666</accession>
<evidence type="ECO:0000313" key="3">
    <source>
        <dbReference type="Proteomes" id="UP000294360"/>
    </source>
</evidence>
<dbReference type="Proteomes" id="UP000485880">
    <property type="component" value="Unassembled WGS sequence"/>
</dbReference>
<evidence type="ECO:0000313" key="1">
    <source>
        <dbReference type="EMBL" id="VFU11088.1"/>
    </source>
</evidence>
<dbReference type="EMBL" id="LR536450">
    <property type="protein sequence ID" value="VFU11088.1"/>
    <property type="molecule type" value="Genomic_DNA"/>
</dbReference>
<reference evidence="2 4" key="2">
    <citation type="submission" date="2019-05" db="EMBL/GenBank/DDBJ databases">
        <authorList>
            <person name="Farhan Ul Haque M."/>
        </authorList>
    </citation>
    <scope>NUCLEOTIDE SEQUENCE [LARGE SCALE GENOMIC DNA]</scope>
    <source>
        <strain evidence="2">2</strain>
    </source>
</reference>
<evidence type="ECO:0000313" key="2">
    <source>
        <dbReference type="EMBL" id="VTZ49952.1"/>
    </source>
</evidence>
<reference evidence="1 3" key="1">
    <citation type="submission" date="2019-03" db="EMBL/GenBank/DDBJ databases">
        <authorList>
            <person name="Kox A.R. M."/>
        </authorList>
    </citation>
    <scope>NUCLEOTIDE SEQUENCE [LARGE SCALE GENOMIC DNA]</scope>
    <source>
        <strain evidence="1">MTUNDRAET4 annotated genome</strain>
    </source>
</reference>
<gene>
    <name evidence="2" type="ORF">MPC4_20162</name>
    <name evidence="1" type="ORF">MTUNDRAET4_4207</name>
</gene>
<dbReference type="Proteomes" id="UP000294360">
    <property type="component" value="Chromosome"/>
</dbReference>
<evidence type="ECO:0000313" key="4">
    <source>
        <dbReference type="Proteomes" id="UP000485880"/>
    </source>
</evidence>
<dbReference type="KEGG" id="mtun:MTUNDRAET4_4207"/>
<name>A0A4U8Z666_METTU</name>
<protein>
    <submittedName>
        <fullName evidence="1">Uncharacterized protein</fullName>
    </submittedName>
</protein>
<dbReference type="EMBL" id="CABFMQ020000076">
    <property type="protein sequence ID" value="VTZ49952.1"/>
    <property type="molecule type" value="Genomic_DNA"/>
</dbReference>
<proteinExistence type="predicted"/>
<dbReference type="AlphaFoldDB" id="A0A4U8Z666"/>